<evidence type="ECO:0000313" key="3">
    <source>
        <dbReference type="Proteomes" id="UP001604336"/>
    </source>
</evidence>
<evidence type="ECO:0000313" key="2">
    <source>
        <dbReference type="EMBL" id="KAL2484654.1"/>
    </source>
</evidence>
<protein>
    <submittedName>
        <fullName evidence="1">Uncharacterized protein</fullName>
    </submittedName>
</protein>
<evidence type="ECO:0000313" key="1">
    <source>
        <dbReference type="EMBL" id="KAL2484644.1"/>
    </source>
</evidence>
<gene>
    <name evidence="1" type="ORF">Adt_29400</name>
    <name evidence="2" type="ORF">Adt_29410</name>
</gene>
<dbReference type="EMBL" id="JBFOLK010000009">
    <property type="protein sequence ID" value="KAL2484644.1"/>
    <property type="molecule type" value="Genomic_DNA"/>
</dbReference>
<dbReference type="Proteomes" id="UP001604336">
    <property type="component" value="Unassembled WGS sequence"/>
</dbReference>
<accession>A0ABD1RBQ1</accession>
<reference evidence="1" key="2">
    <citation type="submission" date="2024-07" db="EMBL/GenBank/DDBJ databases">
        <title>Two chromosome-level genome assemblies of Korean endemic species Abeliophyllum distichum and Forsythia ovata (Oleaceae).</title>
        <authorList>
            <person name="Mun J.H."/>
        </authorList>
    </citation>
    <scope>NUCLEOTIDE SEQUENCE</scope>
    <source>
        <strain evidence="1">KNKB198505000391</strain>
        <tissue evidence="1">Leaf</tissue>
    </source>
</reference>
<name>A0ABD1RBQ1_9LAMI</name>
<comment type="caution">
    <text evidence="1">The sequence shown here is derived from an EMBL/GenBank/DDBJ whole genome shotgun (WGS) entry which is preliminary data.</text>
</comment>
<organism evidence="1 3">
    <name type="scientific">Abeliophyllum distichum</name>
    <dbReference type="NCBI Taxonomy" id="126358"/>
    <lineage>
        <taxon>Eukaryota</taxon>
        <taxon>Viridiplantae</taxon>
        <taxon>Streptophyta</taxon>
        <taxon>Embryophyta</taxon>
        <taxon>Tracheophyta</taxon>
        <taxon>Spermatophyta</taxon>
        <taxon>Magnoliopsida</taxon>
        <taxon>eudicotyledons</taxon>
        <taxon>Gunneridae</taxon>
        <taxon>Pentapetalae</taxon>
        <taxon>asterids</taxon>
        <taxon>lamiids</taxon>
        <taxon>Lamiales</taxon>
        <taxon>Oleaceae</taxon>
        <taxon>Forsythieae</taxon>
        <taxon>Abeliophyllum</taxon>
    </lineage>
</organism>
<reference evidence="3" key="1">
    <citation type="submission" date="2024-07" db="EMBL/GenBank/DDBJ databases">
        <title>Two chromosome-level genome assemblies of Korean endemic species Abeliophyllum distichum and Forsythia ovata (Oleaceae).</title>
        <authorList>
            <person name="Jang H."/>
        </authorList>
    </citation>
    <scope>NUCLEOTIDE SEQUENCE [LARGE SCALE GENOMIC DNA]</scope>
</reference>
<sequence>MESFEHCHFEVDIDVLDVGEPAMVHYNTFSSPELDVLVEFRCQTVKRRINFRPEFSGNPVFRMAEGPVNLSITYLDCAIPFSEFKQIVLAILAINGIRSTPYADNIVEGLHRFAREERSKRHELSLVIYVTQYIDDVVDTAWIFNEPQSRRGSLRLRFLLETGMLLPERERHNLLQIVPTSTEAIMSLPKNKMVEDERCIV</sequence>
<proteinExistence type="predicted"/>
<keyword evidence="3" id="KW-1185">Reference proteome</keyword>
<dbReference type="EMBL" id="JBFOLK010000009">
    <property type="protein sequence ID" value="KAL2484654.1"/>
    <property type="molecule type" value="Genomic_DNA"/>
</dbReference>
<dbReference type="AlphaFoldDB" id="A0ABD1RBQ1"/>